<name>A0A553JK36_SHEHA</name>
<dbReference type="EMBL" id="VKGK01000027">
    <property type="protein sequence ID" value="TRY12778.1"/>
    <property type="molecule type" value="Genomic_DNA"/>
</dbReference>
<dbReference type="AlphaFoldDB" id="A0A553JK36"/>
<dbReference type="InterPro" id="IPR007339">
    <property type="entry name" value="RclC-like"/>
</dbReference>
<dbReference type="OrthoDB" id="1118972at2"/>
<feature type="transmembrane region" description="Helical" evidence="1">
    <location>
        <begin position="45"/>
        <end position="65"/>
    </location>
</feature>
<dbReference type="Proteomes" id="UP000318126">
    <property type="component" value="Unassembled WGS sequence"/>
</dbReference>
<gene>
    <name evidence="2" type="ORF">FN961_19005</name>
</gene>
<feature type="transmembrane region" description="Helical" evidence="1">
    <location>
        <begin position="21"/>
        <end position="39"/>
    </location>
</feature>
<evidence type="ECO:0000313" key="3">
    <source>
        <dbReference type="Proteomes" id="UP000318126"/>
    </source>
</evidence>
<protein>
    <submittedName>
        <fullName evidence="2">DUF417 family protein</fullName>
    </submittedName>
</protein>
<keyword evidence="1" id="KW-0472">Membrane</keyword>
<feature type="transmembrane region" description="Helical" evidence="1">
    <location>
        <begin position="72"/>
        <end position="98"/>
    </location>
</feature>
<organism evidence="2 3">
    <name type="scientific">Shewanella hanedai</name>
    <name type="common">Alteromonas hanedai</name>
    <dbReference type="NCBI Taxonomy" id="25"/>
    <lineage>
        <taxon>Bacteria</taxon>
        <taxon>Pseudomonadati</taxon>
        <taxon>Pseudomonadota</taxon>
        <taxon>Gammaproteobacteria</taxon>
        <taxon>Alteromonadales</taxon>
        <taxon>Shewanellaceae</taxon>
        <taxon>Shewanella</taxon>
    </lineage>
</organism>
<accession>A0A553JK36</accession>
<evidence type="ECO:0000313" key="2">
    <source>
        <dbReference type="EMBL" id="TRY12778.1"/>
    </source>
</evidence>
<proteinExistence type="predicted"/>
<feature type="transmembrane region" description="Helical" evidence="1">
    <location>
        <begin position="118"/>
        <end position="135"/>
    </location>
</feature>
<evidence type="ECO:0000256" key="1">
    <source>
        <dbReference type="SAM" id="Phobius"/>
    </source>
</evidence>
<reference evidence="3" key="1">
    <citation type="submission" date="2019-07" db="EMBL/GenBank/DDBJ databases">
        <title>Shewanella sp. YLB-08 draft genomic sequence.</title>
        <authorList>
            <person name="Yu L."/>
        </authorList>
    </citation>
    <scope>NUCLEOTIDE SEQUENCE [LARGE SCALE GENOMIC DNA]</scope>
    <source>
        <strain evidence="3">JCM 20706</strain>
    </source>
</reference>
<keyword evidence="1" id="KW-1133">Transmembrane helix</keyword>
<sequence length="145" mass="16168">MTADYRNRVSRFDRSKNTQQTNTIMYHMYYYMTIVYYLNLHSLTVKFRLVIFLGSVEIMIGLLILGRFIHPILSAIGGLLSIALFTVTLGMMIFLPGITTEASFPTLSFVGEFLLKDIGLFAASVFIAGNSLAALSSRFGSSQES</sequence>
<dbReference type="Pfam" id="PF04224">
    <property type="entry name" value="DUF417"/>
    <property type="match status" value="1"/>
</dbReference>
<comment type="caution">
    <text evidence="2">The sequence shown here is derived from an EMBL/GenBank/DDBJ whole genome shotgun (WGS) entry which is preliminary data.</text>
</comment>
<keyword evidence="1" id="KW-0812">Transmembrane</keyword>
<keyword evidence="3" id="KW-1185">Reference proteome</keyword>